<protein>
    <submittedName>
        <fullName evidence="2">Primosomal protein N' (Replication factor Y)</fullName>
        <ecNumber evidence="2">3.6.4.-</ecNumber>
    </submittedName>
</protein>
<evidence type="ECO:0000313" key="2">
    <source>
        <dbReference type="EMBL" id="MBP2295209.1"/>
    </source>
</evidence>
<reference evidence="2 3" key="1">
    <citation type="submission" date="2021-03" db="EMBL/GenBank/DDBJ databases">
        <title>Genomic Encyclopedia of Type Strains, Phase III (KMG-III): the genomes of soil and plant-associated and newly described type strains.</title>
        <authorList>
            <person name="Whitman W."/>
        </authorList>
    </citation>
    <scope>NUCLEOTIDE SEQUENCE [LARGE SCALE GENOMIC DNA]</scope>
    <source>
        <strain evidence="2 3">IMMIB AFH-6</strain>
    </source>
</reference>
<name>A0ABS4SRM1_9PROT</name>
<dbReference type="InterPro" id="IPR047216">
    <property type="entry name" value="Endonuclease_DUF559_bact"/>
</dbReference>
<dbReference type="CDD" id="cd01038">
    <property type="entry name" value="Endonuclease_DUF559"/>
    <property type="match status" value="1"/>
</dbReference>
<dbReference type="EMBL" id="JAGINP010000020">
    <property type="protein sequence ID" value="MBP2295209.1"/>
    <property type="molecule type" value="Genomic_DNA"/>
</dbReference>
<accession>A0ABS4SRM1</accession>
<dbReference type="RefSeq" id="WP_246500909.1">
    <property type="nucleotide sequence ID" value="NZ_JAGINP010000020.1"/>
</dbReference>
<keyword evidence="2" id="KW-0378">Hydrolase</keyword>
<dbReference type="SUPFAM" id="SSF52980">
    <property type="entry name" value="Restriction endonuclease-like"/>
    <property type="match status" value="1"/>
</dbReference>
<gene>
    <name evidence="2" type="ORF">J2851_005012</name>
</gene>
<proteinExistence type="predicted"/>
<dbReference type="PANTHER" id="PTHR38590">
    <property type="entry name" value="BLL0828 PROTEIN"/>
    <property type="match status" value="1"/>
</dbReference>
<dbReference type="Pfam" id="PF04480">
    <property type="entry name" value="DUF559"/>
    <property type="match status" value="1"/>
</dbReference>
<sequence length="101" mass="11533">MRTELTDAERVLWRLLRGRRIDGWKFRRQHPVPPYVLDFACVEAHLAVEADGGQHNGSLRDDARAEFLVAAGWRVLRFWNNDILANPDGVGETIRVALVRG</sequence>
<organism evidence="2 3">
    <name type="scientific">Azospirillum rugosum</name>
    <dbReference type="NCBI Taxonomy" id="416170"/>
    <lineage>
        <taxon>Bacteria</taxon>
        <taxon>Pseudomonadati</taxon>
        <taxon>Pseudomonadota</taxon>
        <taxon>Alphaproteobacteria</taxon>
        <taxon>Rhodospirillales</taxon>
        <taxon>Azospirillaceae</taxon>
        <taxon>Azospirillum</taxon>
    </lineage>
</organism>
<dbReference type="Proteomes" id="UP000781958">
    <property type="component" value="Unassembled WGS sequence"/>
</dbReference>
<dbReference type="InterPro" id="IPR011335">
    <property type="entry name" value="Restrct_endonuc-II-like"/>
</dbReference>
<feature type="domain" description="DUF559" evidence="1">
    <location>
        <begin position="1"/>
        <end position="98"/>
    </location>
</feature>
<dbReference type="InterPro" id="IPR007569">
    <property type="entry name" value="DUF559"/>
</dbReference>
<dbReference type="GO" id="GO:0016787">
    <property type="term" value="F:hydrolase activity"/>
    <property type="evidence" value="ECO:0007669"/>
    <property type="project" value="UniProtKB-KW"/>
</dbReference>
<comment type="caution">
    <text evidence="2">The sequence shown here is derived from an EMBL/GenBank/DDBJ whole genome shotgun (WGS) entry which is preliminary data.</text>
</comment>
<dbReference type="EC" id="3.6.4.-" evidence="2"/>
<evidence type="ECO:0000259" key="1">
    <source>
        <dbReference type="Pfam" id="PF04480"/>
    </source>
</evidence>
<dbReference type="Gene3D" id="3.40.960.10">
    <property type="entry name" value="VSR Endonuclease"/>
    <property type="match status" value="1"/>
</dbReference>
<keyword evidence="3" id="KW-1185">Reference proteome</keyword>
<dbReference type="PANTHER" id="PTHR38590:SF1">
    <property type="entry name" value="BLL0828 PROTEIN"/>
    <property type="match status" value="1"/>
</dbReference>
<evidence type="ECO:0000313" key="3">
    <source>
        <dbReference type="Proteomes" id="UP000781958"/>
    </source>
</evidence>